<dbReference type="Proteomes" id="UP000027586">
    <property type="component" value="Unassembled WGS sequence"/>
</dbReference>
<dbReference type="EMBL" id="CBTN010000008">
    <property type="protein sequence ID" value="CDH51076.1"/>
    <property type="molecule type" value="Genomic_DNA"/>
</dbReference>
<organism evidence="4 5">
    <name type="scientific">Lichtheimia corymbifera JMRC:FSU:9682</name>
    <dbReference type="NCBI Taxonomy" id="1263082"/>
    <lineage>
        <taxon>Eukaryota</taxon>
        <taxon>Fungi</taxon>
        <taxon>Fungi incertae sedis</taxon>
        <taxon>Mucoromycota</taxon>
        <taxon>Mucoromycotina</taxon>
        <taxon>Mucoromycetes</taxon>
        <taxon>Mucorales</taxon>
        <taxon>Lichtheimiaceae</taxon>
        <taxon>Lichtheimia</taxon>
    </lineage>
</organism>
<evidence type="ECO:0000256" key="2">
    <source>
        <dbReference type="ARBA" id="ARBA00022837"/>
    </source>
</evidence>
<dbReference type="InterPro" id="IPR050145">
    <property type="entry name" value="Centrin_CML-like"/>
</dbReference>
<keyword evidence="1" id="KW-0677">Repeat</keyword>
<dbReference type="PANTHER" id="PTHR23050">
    <property type="entry name" value="CALCIUM BINDING PROTEIN"/>
    <property type="match status" value="1"/>
</dbReference>
<dbReference type="Pfam" id="PF13833">
    <property type="entry name" value="EF-hand_8"/>
    <property type="match status" value="1"/>
</dbReference>
<dbReference type="InterPro" id="IPR011992">
    <property type="entry name" value="EF-hand-dom_pair"/>
</dbReference>
<proteinExistence type="predicted"/>
<dbReference type="InterPro" id="IPR002048">
    <property type="entry name" value="EF_hand_dom"/>
</dbReference>
<dbReference type="Gene3D" id="1.10.238.10">
    <property type="entry name" value="EF-hand"/>
    <property type="match status" value="1"/>
</dbReference>
<evidence type="ECO:0000313" key="4">
    <source>
        <dbReference type="EMBL" id="CDH51076.1"/>
    </source>
</evidence>
<evidence type="ECO:0000259" key="3">
    <source>
        <dbReference type="PROSITE" id="PS50222"/>
    </source>
</evidence>
<dbReference type="PROSITE" id="PS50222">
    <property type="entry name" value="EF_HAND_2"/>
    <property type="match status" value="1"/>
</dbReference>
<accession>A0A068RQ62</accession>
<evidence type="ECO:0000313" key="5">
    <source>
        <dbReference type="Proteomes" id="UP000027586"/>
    </source>
</evidence>
<feature type="domain" description="EF-hand" evidence="3">
    <location>
        <begin position="109"/>
        <end position="144"/>
    </location>
</feature>
<dbReference type="CDD" id="cd00051">
    <property type="entry name" value="EFh"/>
    <property type="match status" value="1"/>
</dbReference>
<dbReference type="SMART" id="SM00054">
    <property type="entry name" value="EFh"/>
    <property type="match status" value="2"/>
</dbReference>
<keyword evidence="5" id="KW-1185">Reference proteome</keyword>
<keyword evidence="2" id="KW-0106">Calcium</keyword>
<dbReference type="PROSITE" id="PS00018">
    <property type="entry name" value="EF_HAND_1"/>
    <property type="match status" value="1"/>
</dbReference>
<dbReference type="OrthoDB" id="26525at2759"/>
<dbReference type="SUPFAM" id="SSF47473">
    <property type="entry name" value="EF-hand"/>
    <property type="match status" value="1"/>
</dbReference>
<dbReference type="STRING" id="1263082.A0A068RQ62"/>
<gene>
    <name evidence="4" type="ORF">LCOR_02733.1</name>
</gene>
<protein>
    <recommendedName>
        <fullName evidence="3">EF-hand domain-containing protein</fullName>
    </recommendedName>
</protein>
<dbReference type="GO" id="GO:0005509">
    <property type="term" value="F:calcium ion binding"/>
    <property type="evidence" value="ECO:0007669"/>
    <property type="project" value="InterPro"/>
</dbReference>
<dbReference type="AlphaFoldDB" id="A0A068RQ62"/>
<sequence>MRQKEIRQAFNAADTVGAGLLDSEATCTALELLQLPILDKALIEDLVTSQGEEGYVDMDGFKSIVQELVNSSSSSSSYQKIQDAYRLLADDSGVITLESLRDASQQEDWSLRELKEMMNEADTNHDGIIDLQEFKRVWHRAGMS</sequence>
<evidence type="ECO:0000256" key="1">
    <source>
        <dbReference type="ARBA" id="ARBA00022737"/>
    </source>
</evidence>
<comment type="caution">
    <text evidence="4">The sequence shown here is derived from an EMBL/GenBank/DDBJ whole genome shotgun (WGS) entry which is preliminary data.</text>
</comment>
<name>A0A068RQ62_9FUNG</name>
<dbReference type="InterPro" id="IPR018247">
    <property type="entry name" value="EF_Hand_1_Ca_BS"/>
</dbReference>
<dbReference type="VEuPathDB" id="FungiDB:LCOR_02733.1"/>
<reference evidence="4" key="1">
    <citation type="submission" date="2013-08" db="EMBL/GenBank/DDBJ databases">
        <title>Gene expansion shapes genome architecture in the human pathogen Lichtheimia corymbifera: an evolutionary genomics analysis in the ancient terrestrial Mucorales (Mucoromycotina).</title>
        <authorList>
            <person name="Schwartze V.U."/>
            <person name="Winter S."/>
            <person name="Shelest E."/>
            <person name="Marcet-Houben M."/>
            <person name="Horn F."/>
            <person name="Wehner S."/>
            <person name="Hoffmann K."/>
            <person name="Riege K."/>
            <person name="Sammeth M."/>
            <person name="Nowrousian M."/>
            <person name="Valiante V."/>
            <person name="Linde J."/>
            <person name="Jacobsen I.D."/>
            <person name="Marz M."/>
            <person name="Brakhage A.A."/>
            <person name="Gabaldon T."/>
            <person name="Bocker S."/>
            <person name="Voigt K."/>
        </authorList>
    </citation>
    <scope>NUCLEOTIDE SEQUENCE [LARGE SCALE GENOMIC DNA]</scope>
    <source>
        <strain evidence="4">FSU 9682</strain>
    </source>
</reference>